<evidence type="ECO:0000313" key="3">
    <source>
        <dbReference type="EMBL" id="SFW71864.1"/>
    </source>
</evidence>
<dbReference type="STRING" id="546364.SAMN04489730_3341"/>
<dbReference type="InterPro" id="IPR025751">
    <property type="entry name" value="RsbRD_N_dom"/>
</dbReference>
<evidence type="ECO:0000259" key="2">
    <source>
        <dbReference type="Pfam" id="PF14361"/>
    </source>
</evidence>
<dbReference type="Gene3D" id="1.10.10.2840">
    <property type="entry name" value="PucR C-terminal helix-turn-helix domain"/>
    <property type="match status" value="1"/>
</dbReference>
<dbReference type="Pfam" id="PF13556">
    <property type="entry name" value="HTH_30"/>
    <property type="match status" value="1"/>
</dbReference>
<dbReference type="Proteomes" id="UP000182740">
    <property type="component" value="Unassembled WGS sequence"/>
</dbReference>
<dbReference type="InterPro" id="IPR051448">
    <property type="entry name" value="CdaR-like_regulators"/>
</dbReference>
<dbReference type="AlphaFoldDB" id="A0A1K1RIF9"/>
<sequence>MVGFRDTIGTGGRRIDWESGQRTGASVVTEHKSGADLALGGQRVHERLALREPELVTRVLTRIQAEVADYRRLPVEELAGDIARITRQAVRAFARSLREDRLLNEAELRQIGASAVRRAEEGFPLEAVLTAYHVGAREILAVGSADAGRADVADLLDVADRVLGFVGTVTGAVTRAYLEELRTKVGQEHTARRTLLSVLVDGGPVDVVARSAGITLPTRYLVLSVELGPHADEASPGVDTEIAVRRKLRRFLAAFERCCGDGVLASLDGTGGLVLLPLTGRLSAVPEWHALAEAAGRAAGVDVLAAAEPAEPPEVREVAARTGEVLDVLRWFGRPPGLYRLDDVLVEYQLTRPGAARDRLAAVLAPLDAHPELTETLSTYLELDTNRRRTAATLHVHPNTVDYRLRRVRDLTGIDPLHPAGLPRIVAALAARRANVPRG</sequence>
<feature type="domain" description="RsbT co-antagonist protein RsbRD N-terminal" evidence="2">
    <location>
        <begin position="53"/>
        <end position="192"/>
    </location>
</feature>
<protein>
    <submittedName>
        <fullName evidence="3">PucR C-terminal helix-turn-helix domain-containing protein</fullName>
    </submittedName>
</protein>
<dbReference type="EMBL" id="FPJG01000006">
    <property type="protein sequence ID" value="SFW71864.1"/>
    <property type="molecule type" value="Genomic_DNA"/>
</dbReference>
<keyword evidence="4" id="KW-1185">Reference proteome</keyword>
<dbReference type="InterPro" id="IPR025736">
    <property type="entry name" value="PucR_C-HTH_dom"/>
</dbReference>
<dbReference type="Pfam" id="PF14361">
    <property type="entry name" value="RsbRD_N"/>
    <property type="match status" value="1"/>
</dbReference>
<dbReference type="PANTHER" id="PTHR33744:SF1">
    <property type="entry name" value="DNA-BINDING TRANSCRIPTIONAL ACTIVATOR ADER"/>
    <property type="match status" value="1"/>
</dbReference>
<accession>A0A1K1RIF9</accession>
<evidence type="ECO:0000259" key="1">
    <source>
        <dbReference type="Pfam" id="PF13556"/>
    </source>
</evidence>
<feature type="domain" description="PucR C-terminal helix-turn-helix" evidence="1">
    <location>
        <begin position="373"/>
        <end position="431"/>
    </location>
</feature>
<evidence type="ECO:0000313" key="4">
    <source>
        <dbReference type="Proteomes" id="UP000182740"/>
    </source>
</evidence>
<dbReference type="InterPro" id="IPR042070">
    <property type="entry name" value="PucR_C-HTH_sf"/>
</dbReference>
<organism evidence="3 4">
    <name type="scientific">Amycolatopsis australiensis</name>
    <dbReference type="NCBI Taxonomy" id="546364"/>
    <lineage>
        <taxon>Bacteria</taxon>
        <taxon>Bacillati</taxon>
        <taxon>Actinomycetota</taxon>
        <taxon>Actinomycetes</taxon>
        <taxon>Pseudonocardiales</taxon>
        <taxon>Pseudonocardiaceae</taxon>
        <taxon>Amycolatopsis</taxon>
    </lineage>
</organism>
<dbReference type="PANTHER" id="PTHR33744">
    <property type="entry name" value="CARBOHYDRATE DIACID REGULATOR"/>
    <property type="match status" value="1"/>
</dbReference>
<proteinExistence type="predicted"/>
<reference evidence="4" key="1">
    <citation type="submission" date="2016-11" db="EMBL/GenBank/DDBJ databases">
        <authorList>
            <person name="Varghese N."/>
            <person name="Submissions S."/>
        </authorList>
    </citation>
    <scope>NUCLEOTIDE SEQUENCE [LARGE SCALE GENOMIC DNA]</scope>
    <source>
        <strain evidence="4">DSM 44671</strain>
    </source>
</reference>
<name>A0A1K1RIF9_9PSEU</name>
<gene>
    <name evidence="3" type="ORF">SAMN04489730_3341</name>
</gene>